<dbReference type="PANTHER" id="PTHR12505">
    <property type="entry name" value="PHD FINGER TRANSCRIPTION FACTOR"/>
    <property type="match status" value="1"/>
</dbReference>
<dbReference type="PROSITE" id="PS51038">
    <property type="entry name" value="BAH"/>
    <property type="match status" value="1"/>
</dbReference>
<dbReference type="CDD" id="cd04714">
    <property type="entry name" value="BAH_BAHCC1"/>
    <property type="match status" value="1"/>
</dbReference>
<feature type="region of interest" description="Disordered" evidence="1">
    <location>
        <begin position="72"/>
        <end position="113"/>
    </location>
</feature>
<dbReference type="InterPro" id="IPR001025">
    <property type="entry name" value="BAH_dom"/>
</dbReference>
<dbReference type="GeneTree" id="ENSGT00940000160116"/>
<reference evidence="3 4" key="1">
    <citation type="submission" date="2019-04" db="EMBL/GenBank/DDBJ databases">
        <authorList>
            <consortium name="Wellcome Sanger Institute Data Sharing"/>
        </authorList>
    </citation>
    <scope>NUCLEOTIDE SEQUENCE [LARGE SCALE GENOMIC DNA]</scope>
</reference>
<feature type="region of interest" description="Disordered" evidence="1">
    <location>
        <begin position="631"/>
        <end position="676"/>
    </location>
</feature>
<dbReference type="InterPro" id="IPR043151">
    <property type="entry name" value="BAH_sf"/>
</dbReference>
<dbReference type="OrthoDB" id="6426227at2759"/>
<evidence type="ECO:0000313" key="3">
    <source>
        <dbReference type="Ensembl" id="ENSSFOP00015043824.1"/>
    </source>
</evidence>
<evidence type="ECO:0000256" key="1">
    <source>
        <dbReference type="SAM" id="MobiDB-lite"/>
    </source>
</evidence>
<feature type="region of interest" description="Disordered" evidence="1">
    <location>
        <begin position="1696"/>
        <end position="1729"/>
    </location>
</feature>
<gene>
    <name evidence="3" type="primary">BAHCC1</name>
    <name evidence="3" type="synonym">LOC108922552</name>
</gene>
<feature type="compositionally biased region" description="Basic and acidic residues" evidence="1">
    <location>
        <begin position="1157"/>
        <end position="1168"/>
    </location>
</feature>
<dbReference type="InterPro" id="IPR047411">
    <property type="entry name" value="Tudor_BAHCC1"/>
</dbReference>
<feature type="compositionally biased region" description="Basic and acidic residues" evidence="1">
    <location>
        <begin position="195"/>
        <end position="215"/>
    </location>
</feature>
<feature type="region of interest" description="Disordered" evidence="1">
    <location>
        <begin position="784"/>
        <end position="805"/>
    </location>
</feature>
<sequence length="1981" mass="214823">MEGRDFAPPPHLLSERGALVHRATSRIASAGHGSVQHSGHFQTGKYYPSHLPMAPHSGNGLMGNSSTSFMGTFLTGSLGSPPSHPSHPSGPPASPSSPSFHGGPHSSASQIWFPHSHEAPGYPRFSGSLAHTFLPMSHLDHHGNSSVLYGQHPFYDAQKENFYLRGLPSQEPLLPANHGLPPVSRTASSQPLRSCSRERDMGGDSVHKSLKEGGAHRPLAPGTKEKERSTGKQEAKDRQQHKHRALARHKATLVAEYKDDSVARDKHLSACLLHTKAQNGSLAAVAKGSLLSCGGGGSNQGRNPGAGGNLRCAKDGLSPEMRISEKPSDCLERAPTLHHSMPYRVPTSLGSAVNAGGFHCLPLHPSGQDPKTTGPTFVPSVSHQGDKTNEPFQLRNPDCRRVGGGRGNGHAIPPTHLGPRPRSGDCINNSDLDFRPSLPQAGLSTPSFRNCSHLGLSTNGQVPEGKVPQGGGIPGGCVLQRDGQKVARIRHQQHHRAVSDDSGPKLGLGCSGAEGKRKTDMPTLGYVCGSGQQQPVPPWAVRASQLQVDEEQRKGYLESLTGGTVGRPQGQQQPLPGMGPPSGPQDSKGPQGEGGAMRNLLKYSSQQQPLLLSQRNPFGGLGCLKSGAGGDSCPVQGDKHALPSRKTPSADGDRPDCGRKSRESGDMPHSEGEVRQPPVGIAVAVARQREPTCHPMDGSTSHTRQDRMMPTLKGAVKPVFPLDLETEEERKRMCEEQLGRPCLERDRELLVRDNKKRVEFARIHPSSSCHGDITPHLMVPGGTSLQSSQLGADPTPHVHPAHHHWMSQTGSPSLWVTGHSYGIGHAALHQNLPPAFSAPMPGPLQPVLPLSQDSSTPLVVLSSEPTARPATHHLDVIEQPGLWPPVYGARGPPSHMQHATVFSQSQFLRQQEFYALQQQQQQQQQQQHRVAQSMELQHRSSHPQVIIRKTASSVSCPTRLSPCCRSPSLRPHPKSTPCTPCPTPSPAAAAPHSPALSPAPPRKTKGAEAQDMRAEGQPPQDYPQTLEPGKNISLFTGLNSVFIHKHVIQVMKSDMFGKGHRCLKYHWFFEVTSLELIQPSVSPIWGAVLIAERDTCHRHRLCDVIWIFPPHQVCPVKGAMETMGAQELAMRVQLAELQQRYKEKQRELAKLQRKHDHHCDSEGQDDIRVSSSRDSSSSSVVPGPSPSSVVKLEANQKARNKKERQGLYGKNYLLFNSIPLIRHLQFSPKGHAVSRLLESFATNEGFQIDEDSSFSEGDEDSGPSGSTPSCILTRKVLTNGLKVLVSKEDELMYAARVYTLELPDIYKIVIDGERGNRQRIYTLDQLVDEAVLDVCPETEELLTAGTRVCAYWSERSRCLYPGYVRRGSPGEEGKAGSVMVEFDDGDRGWISLAHIRLLPPDYQIRCKFCTNTVPPYNTGCSSVAHSVYLFQSLFVGKIQLIPKGSGIKTRLASSMSRNTSSFLSWPNVAVPKKKAPHNPFQVNGIPRKPLKRKKAETFPLSTDPATAATKGIFKSSFAVDSFSSIANGYSSFGSQSAVIPINPRSSLYSRNKKLGEGTGLQGRKAEFLVKLDHEGVTSPKTKSSKALLLHGSPGQGSQLDKGFGTKGLGCLTHPTGYSHPVLLVKDNKKGNGDRKPTPPMALAEYADFGMNCHSDCPSSYSDMDEEDEDERESALVTASGGLRTAGSFLSRLSVSSSSSGSSSSSSSGSLSSSSLCSSDNDSSYSSEDEESSTLLLQSCLSSQHSLLQTTESASGPLQGSFVAKAMAVAGTKSGSHSSTNSKPLKRKEYPNSVPKDSKDVAKRPKLQVINNQPKISSFLSAQQLWKWSGNPTQRRGMKGKARKLFYKAIVRGKDMVRVGDCAVFLSAGRPHLPYVGRIESFWESWAGSMVVKVKWFYHPEETKLGKRHGDGKHALYQSSHEDENDVQTISHKCQVVSREEYERLIRGRKPAGANHDLYYLAGTYDPTSGQLVTAEGLPILC</sequence>
<organism evidence="3 4">
    <name type="scientific">Scleropages formosus</name>
    <name type="common">Asian bonytongue</name>
    <name type="synonym">Osteoglossum formosum</name>
    <dbReference type="NCBI Taxonomy" id="113540"/>
    <lineage>
        <taxon>Eukaryota</taxon>
        <taxon>Metazoa</taxon>
        <taxon>Chordata</taxon>
        <taxon>Craniata</taxon>
        <taxon>Vertebrata</taxon>
        <taxon>Euteleostomi</taxon>
        <taxon>Actinopterygii</taxon>
        <taxon>Neopterygii</taxon>
        <taxon>Teleostei</taxon>
        <taxon>Osteoglossocephala</taxon>
        <taxon>Osteoglossomorpha</taxon>
        <taxon>Osteoglossiformes</taxon>
        <taxon>Osteoglossidae</taxon>
        <taxon>Scleropages</taxon>
    </lineage>
</organism>
<feature type="region of interest" description="Disordered" evidence="1">
    <location>
        <begin position="559"/>
        <end position="597"/>
    </location>
</feature>
<feature type="region of interest" description="Disordered" evidence="1">
    <location>
        <begin position="1148"/>
        <end position="1202"/>
    </location>
</feature>
<dbReference type="Gene3D" id="2.30.30.490">
    <property type="match status" value="1"/>
</dbReference>
<feature type="region of interest" description="Disordered" evidence="1">
    <location>
        <begin position="925"/>
        <end position="944"/>
    </location>
</feature>
<dbReference type="Ensembl" id="ENSSFOT00015071859.1">
    <property type="protein sequence ID" value="ENSSFOP00015043824.1"/>
    <property type="gene ID" value="ENSSFOG00015024385.1"/>
</dbReference>
<dbReference type="InterPro" id="IPR052429">
    <property type="entry name" value="BAH_domain_protein"/>
</dbReference>
<proteinExistence type="predicted"/>
<dbReference type="InterPro" id="IPR048924">
    <property type="entry name" value="BAHCC1-like_Tudor"/>
</dbReference>
<feature type="compositionally biased region" description="Low complexity" evidence="1">
    <location>
        <begin position="1696"/>
        <end position="1725"/>
    </location>
</feature>
<dbReference type="GO" id="GO:0003682">
    <property type="term" value="F:chromatin binding"/>
    <property type="evidence" value="ECO:0007669"/>
    <property type="project" value="InterPro"/>
</dbReference>
<reference evidence="3" key="2">
    <citation type="submission" date="2025-08" db="UniProtKB">
        <authorList>
            <consortium name="Ensembl"/>
        </authorList>
    </citation>
    <scope>IDENTIFICATION</scope>
</reference>
<feature type="compositionally biased region" description="Low complexity" evidence="1">
    <location>
        <begin position="96"/>
        <end position="109"/>
    </location>
</feature>
<evidence type="ECO:0000313" key="4">
    <source>
        <dbReference type="Proteomes" id="UP000694397"/>
    </source>
</evidence>
<dbReference type="Pfam" id="PF01426">
    <property type="entry name" value="BAH"/>
    <property type="match status" value="1"/>
</dbReference>
<keyword evidence="4" id="KW-1185">Reference proteome</keyword>
<feature type="region of interest" description="Disordered" evidence="1">
    <location>
        <begin position="493"/>
        <end position="516"/>
    </location>
</feature>
<name>A0A8C9T3L7_SCLFO</name>
<feature type="region of interest" description="Disordered" evidence="1">
    <location>
        <begin position="1771"/>
        <end position="1804"/>
    </location>
</feature>
<dbReference type="Gene3D" id="2.30.30.140">
    <property type="match status" value="1"/>
</dbReference>
<dbReference type="Pfam" id="PF24912">
    <property type="entry name" value="SH3_TNRC18"/>
    <property type="match status" value="1"/>
</dbReference>
<dbReference type="SMART" id="SM00439">
    <property type="entry name" value="BAH"/>
    <property type="match status" value="1"/>
</dbReference>
<feature type="compositionally biased region" description="Low complexity" evidence="1">
    <location>
        <begin position="1169"/>
        <end position="1190"/>
    </location>
</feature>
<feature type="region of interest" description="Disordered" evidence="1">
    <location>
        <begin position="964"/>
        <end position="1028"/>
    </location>
</feature>
<reference evidence="3" key="3">
    <citation type="submission" date="2025-09" db="UniProtKB">
        <authorList>
            <consortium name="Ensembl"/>
        </authorList>
    </citation>
    <scope>IDENTIFICATION</scope>
</reference>
<feature type="compositionally biased region" description="Low complexity" evidence="1">
    <location>
        <begin position="566"/>
        <end position="576"/>
    </location>
</feature>
<dbReference type="Pfam" id="PF21744">
    <property type="entry name" value="BAHCC1-like_Tudor"/>
    <property type="match status" value="1"/>
</dbReference>
<protein>
    <submittedName>
        <fullName evidence="3">BAH domain and coiled-coil containing 1</fullName>
    </submittedName>
</protein>
<feature type="compositionally biased region" description="Basic and acidic residues" evidence="1">
    <location>
        <begin position="651"/>
        <end position="674"/>
    </location>
</feature>
<feature type="domain" description="BAH" evidence="2">
    <location>
        <begin position="1854"/>
        <end position="1975"/>
    </location>
</feature>
<dbReference type="PANTHER" id="PTHR12505:SF22">
    <property type="entry name" value="BAH AND COILED-COIL DOMAIN-CONTAINING PROTEIN 1"/>
    <property type="match status" value="1"/>
</dbReference>
<dbReference type="CDD" id="cd20470">
    <property type="entry name" value="Tudor_BAHCC1"/>
    <property type="match status" value="1"/>
</dbReference>
<dbReference type="Proteomes" id="UP000694397">
    <property type="component" value="Chromosome 3"/>
</dbReference>
<feature type="compositionally biased region" description="Polar residues" evidence="1">
    <location>
        <begin position="1772"/>
        <end position="1782"/>
    </location>
</feature>
<feature type="compositionally biased region" description="Basic and acidic residues" evidence="1">
    <location>
        <begin position="1005"/>
        <end position="1014"/>
    </location>
</feature>
<feature type="compositionally biased region" description="Low complexity" evidence="1">
    <location>
        <begin position="986"/>
        <end position="996"/>
    </location>
</feature>
<accession>A0A8C9T3L7</accession>
<feature type="region of interest" description="Disordered" evidence="1">
    <location>
        <begin position="173"/>
        <end position="247"/>
    </location>
</feature>
<dbReference type="InterPro" id="IPR056841">
    <property type="entry name" value="TNRC18_BAHCC1-like_SH3"/>
</dbReference>
<feature type="compositionally biased region" description="Pro residues" evidence="1">
    <location>
        <begin position="82"/>
        <end position="95"/>
    </location>
</feature>
<feature type="compositionally biased region" description="Basic and acidic residues" evidence="1">
    <location>
        <begin position="223"/>
        <end position="238"/>
    </location>
</feature>
<evidence type="ECO:0000259" key="2">
    <source>
        <dbReference type="PROSITE" id="PS51038"/>
    </source>
</evidence>